<dbReference type="Proteomes" id="UP001596447">
    <property type="component" value="Unassembled WGS sequence"/>
</dbReference>
<keyword evidence="10" id="KW-1185">Reference proteome</keyword>
<feature type="domain" description="PKD" evidence="8">
    <location>
        <begin position="522"/>
        <end position="602"/>
    </location>
</feature>
<evidence type="ECO:0000256" key="3">
    <source>
        <dbReference type="ARBA" id="ARBA00022737"/>
    </source>
</evidence>
<dbReference type="GO" id="GO:0016020">
    <property type="term" value="C:membrane"/>
    <property type="evidence" value="ECO:0007669"/>
    <property type="project" value="UniProtKB-SubCell"/>
</dbReference>
<dbReference type="Pfam" id="PF18911">
    <property type="entry name" value="PKD_4"/>
    <property type="match status" value="1"/>
</dbReference>
<name>A0ABD5Z3N6_9EURY</name>
<dbReference type="Pfam" id="PF07705">
    <property type="entry name" value="CARDB"/>
    <property type="match status" value="1"/>
</dbReference>
<accession>A0ABD5Z3N6</accession>
<dbReference type="InterPro" id="IPR011635">
    <property type="entry name" value="CARDB"/>
</dbReference>
<evidence type="ECO:0000256" key="6">
    <source>
        <dbReference type="SAM" id="MobiDB-lite"/>
    </source>
</evidence>
<evidence type="ECO:0000256" key="1">
    <source>
        <dbReference type="ARBA" id="ARBA00004141"/>
    </source>
</evidence>
<evidence type="ECO:0000313" key="9">
    <source>
        <dbReference type="EMBL" id="MFC7199806.1"/>
    </source>
</evidence>
<proteinExistence type="predicted"/>
<keyword evidence="2 7" id="KW-0812">Transmembrane</keyword>
<dbReference type="AlphaFoldDB" id="A0ABD5Z3N6"/>
<evidence type="ECO:0000313" key="10">
    <source>
        <dbReference type="Proteomes" id="UP001596447"/>
    </source>
</evidence>
<evidence type="ECO:0000256" key="5">
    <source>
        <dbReference type="ARBA" id="ARBA00023136"/>
    </source>
</evidence>
<feature type="transmembrane region" description="Helical" evidence="7">
    <location>
        <begin position="876"/>
        <end position="897"/>
    </location>
</feature>
<dbReference type="InterPro" id="IPR035986">
    <property type="entry name" value="PKD_dom_sf"/>
</dbReference>
<organism evidence="9 10">
    <name type="scientific">Halospeciosus flavus</name>
    <dbReference type="NCBI Taxonomy" id="3032283"/>
    <lineage>
        <taxon>Archaea</taxon>
        <taxon>Methanobacteriati</taxon>
        <taxon>Methanobacteriota</taxon>
        <taxon>Stenosarchaea group</taxon>
        <taxon>Halobacteria</taxon>
        <taxon>Halobacteriales</taxon>
        <taxon>Halobacteriaceae</taxon>
        <taxon>Halospeciosus</taxon>
    </lineage>
</organism>
<dbReference type="CDD" id="cd00146">
    <property type="entry name" value="PKD"/>
    <property type="match status" value="1"/>
</dbReference>
<keyword evidence="4 7" id="KW-1133">Transmembrane helix</keyword>
<dbReference type="SUPFAM" id="SSF49299">
    <property type="entry name" value="PKD domain"/>
    <property type="match status" value="1"/>
</dbReference>
<dbReference type="Gene3D" id="2.60.40.10">
    <property type="entry name" value="Immunoglobulins"/>
    <property type="match status" value="2"/>
</dbReference>
<sequence length="899" mass="90778">MAPSERTAIDAPARTARTLFLLVTLLTASLAGGISVGAGAATATTAADGRLDPAAVYASPDGTVHVLGEDGSTTSFGVSATVVGPMADLDGDGRLDVPYVTSGGDVAIVGLDGSTRTLVQGTAKASKTKLGVGDWDGDGTPAVLYVGGDGSTVNRVEVGGSAHTVVDTGAKAALGVTDFDADGDRDLVFVGSSSGIKFYDGAVHTTGYSSIGSNNGLGVGAPADFDGDGTPRVPVVDGSNNLALVGASGEKTVLTPNYGAAAKGPVGAGDVVGDARLEAVHVNKDGNLAYATLGGSTGVLSADGSSIAASGAVGAAAGAEPPAPAISNFSLQNPEGRQLSVSFESSEQLANVEVTVDGPASRTLTESDFSVEGTGPYTYTASLTVDADGSYTATLRTAADAGGNDGADGQTASTTVETPAPTVSDATLAAADGDDVVGVGDEIRVTAVVTGSQNVSVTADLSRFGAGRVTLEPTGDNVYAATATVGRDAGNSGTYRVEVRASNRYGNTDTDASDRLTLDRQKPSAAVGPNRTVTVGSVVGFDAEASTDNTRLVRYHWSFGDGAVTTGATATHTYSTPGNYTVSLRVTDAAGNVDAATRRITVVQSDDGHGVPASDANVTLTRPDPGVVVADVTDVAAGRVVAIDLPATETTDATGAYISEIGLTPTRSGSFTLTAQTSASVPDGVAPLAANHSTQALVYYDLSHTIAEENVSAATFRVSVSKSQVVADISEVALYRHHDGAWQKLDTRLVNETEDRYVLGASAAGLSYYAVGAPQPNFTVTSATIEDPDQQVRTGTPFNVTATVHNSGSASGTFHATLSVANDSVATKNVTVPAGESRTITFTHRVEESGTYRVAVEGTNAGTIEVRALGGLTMKVIRLVVALVGIALVAFCAWYLLRR</sequence>
<keyword evidence="3" id="KW-0677">Repeat</keyword>
<dbReference type="PANTHER" id="PTHR46730:SF1">
    <property type="entry name" value="PLAT DOMAIN-CONTAINING PROTEIN"/>
    <property type="match status" value="1"/>
</dbReference>
<dbReference type="SMART" id="SM00089">
    <property type="entry name" value="PKD"/>
    <property type="match status" value="2"/>
</dbReference>
<dbReference type="InterPro" id="IPR028994">
    <property type="entry name" value="Integrin_alpha_N"/>
</dbReference>
<gene>
    <name evidence="9" type="ORF">ACFQJ9_10380</name>
</gene>
<feature type="region of interest" description="Disordered" evidence="6">
    <location>
        <begin position="399"/>
        <end position="418"/>
    </location>
</feature>
<comment type="subcellular location">
    <subcellularLocation>
        <location evidence="1">Membrane</location>
        <topology evidence="1">Multi-pass membrane protein</topology>
    </subcellularLocation>
</comment>
<protein>
    <submittedName>
        <fullName evidence="9">PKD domain-containing protein</fullName>
    </submittedName>
</protein>
<evidence type="ECO:0000259" key="8">
    <source>
        <dbReference type="PROSITE" id="PS50093"/>
    </source>
</evidence>
<reference evidence="9 10" key="1">
    <citation type="journal article" date="2019" name="Int. J. Syst. Evol. Microbiol.">
        <title>The Global Catalogue of Microorganisms (GCM) 10K type strain sequencing project: providing services to taxonomists for standard genome sequencing and annotation.</title>
        <authorList>
            <consortium name="The Broad Institute Genomics Platform"/>
            <consortium name="The Broad Institute Genome Sequencing Center for Infectious Disease"/>
            <person name="Wu L."/>
            <person name="Ma J."/>
        </authorList>
    </citation>
    <scope>NUCLEOTIDE SEQUENCE [LARGE SCALE GENOMIC DNA]</scope>
    <source>
        <strain evidence="9 10">XZGYJ-43</strain>
    </source>
</reference>
<dbReference type="InterPro" id="IPR000601">
    <property type="entry name" value="PKD_dom"/>
</dbReference>
<dbReference type="EMBL" id="JBHTAR010000011">
    <property type="protein sequence ID" value="MFC7199806.1"/>
    <property type="molecule type" value="Genomic_DNA"/>
</dbReference>
<dbReference type="PROSITE" id="PS50093">
    <property type="entry name" value="PKD"/>
    <property type="match status" value="1"/>
</dbReference>
<keyword evidence="5 7" id="KW-0472">Membrane</keyword>
<comment type="caution">
    <text evidence="9">The sequence shown here is derived from an EMBL/GenBank/DDBJ whole genome shotgun (WGS) entry which is preliminary data.</text>
</comment>
<dbReference type="PANTHER" id="PTHR46730">
    <property type="entry name" value="POLYCYSTIN-1"/>
    <property type="match status" value="1"/>
</dbReference>
<evidence type="ECO:0000256" key="7">
    <source>
        <dbReference type="SAM" id="Phobius"/>
    </source>
</evidence>
<dbReference type="RefSeq" id="WP_279529729.1">
    <property type="nucleotide sequence ID" value="NZ_CP122312.1"/>
</dbReference>
<evidence type="ECO:0000256" key="4">
    <source>
        <dbReference type="ARBA" id="ARBA00022989"/>
    </source>
</evidence>
<dbReference type="InterPro" id="IPR022409">
    <property type="entry name" value="PKD/Chitinase_dom"/>
</dbReference>
<dbReference type="SUPFAM" id="SSF69318">
    <property type="entry name" value="Integrin alpha N-terminal domain"/>
    <property type="match status" value="1"/>
</dbReference>
<dbReference type="InterPro" id="IPR013783">
    <property type="entry name" value="Ig-like_fold"/>
</dbReference>
<evidence type="ECO:0000256" key="2">
    <source>
        <dbReference type="ARBA" id="ARBA00022692"/>
    </source>
</evidence>